<reference evidence="1 2" key="1">
    <citation type="journal article" date="2021" name="Genome Biol. Evol.">
        <title>The evolution of interdependence in a four-way mealybug symbiosis.</title>
        <authorList>
            <person name="Garber A.I."/>
            <person name="Kupper M."/>
            <person name="Laetsch D.R."/>
            <person name="Weldon S.R."/>
            <person name="Ladinsky M.S."/>
            <person name="Bjorkman P.J."/>
            <person name="McCutcheon J.P."/>
        </authorList>
    </citation>
    <scope>NUCLEOTIDE SEQUENCE [LARGE SCALE GENOMIC DNA]</scope>
    <source>
        <strain evidence="1">SOD</strain>
    </source>
</reference>
<dbReference type="Proteomes" id="UP000811282">
    <property type="component" value="Unassembled WGS sequence"/>
</dbReference>
<dbReference type="EMBL" id="JAFJYC010000002">
    <property type="protein sequence ID" value="MBT9433115.1"/>
    <property type="molecule type" value="Genomic_DNA"/>
</dbReference>
<comment type="caution">
    <text evidence="1">The sequence shown here is derived from an EMBL/GenBank/DDBJ whole genome shotgun (WGS) entry which is preliminary data.</text>
</comment>
<sequence length="49" mass="5212">MAQGELVAAGAAAEVMTPGQLARVFNVAFSLVSAGDRRWLLAPERVKQQ</sequence>
<keyword evidence="2" id="KW-1185">Reference proteome</keyword>
<evidence type="ECO:0000313" key="2">
    <source>
        <dbReference type="Proteomes" id="UP000811282"/>
    </source>
</evidence>
<organism evidence="1 2">
    <name type="scientific">Candidatus Sodalis endolongispinus</name>
    <dbReference type="NCBI Taxonomy" id="2812662"/>
    <lineage>
        <taxon>Bacteria</taxon>
        <taxon>Pseudomonadati</taxon>
        <taxon>Pseudomonadota</taxon>
        <taxon>Gammaproteobacteria</taxon>
        <taxon>Enterobacterales</taxon>
        <taxon>Bruguierivoracaceae</taxon>
        <taxon>Sodalis</taxon>
    </lineage>
</organism>
<accession>A0ABS5YDK0</accession>
<gene>
    <name evidence="1" type="ORF">JZM24_15090</name>
</gene>
<proteinExistence type="predicted"/>
<dbReference type="RefSeq" id="WP_215670673.1">
    <property type="nucleotide sequence ID" value="NZ_JAFJYC010000002.1"/>
</dbReference>
<name>A0ABS5YDK0_9GAMM</name>
<evidence type="ECO:0000313" key="1">
    <source>
        <dbReference type="EMBL" id="MBT9433115.1"/>
    </source>
</evidence>
<protein>
    <submittedName>
        <fullName evidence="1">Uncharacterized protein</fullName>
    </submittedName>
</protein>